<name>A0A0L0URL0_9BASI</name>
<dbReference type="Proteomes" id="UP000054564">
    <property type="component" value="Unassembled WGS sequence"/>
</dbReference>
<protein>
    <submittedName>
        <fullName evidence="1">Uncharacterized protein</fullName>
    </submittedName>
</protein>
<keyword evidence="2" id="KW-1185">Reference proteome</keyword>
<dbReference type="SUPFAM" id="SSF47095">
    <property type="entry name" value="HMG-box"/>
    <property type="match status" value="1"/>
</dbReference>
<dbReference type="InterPro" id="IPR036910">
    <property type="entry name" value="HMG_box_dom_sf"/>
</dbReference>
<accession>A0A0L0URL0</accession>
<proteinExistence type="predicted"/>
<dbReference type="AlphaFoldDB" id="A0A0L0URL0"/>
<organism evidence="1 2">
    <name type="scientific">Puccinia striiformis f. sp. tritici PST-78</name>
    <dbReference type="NCBI Taxonomy" id="1165861"/>
    <lineage>
        <taxon>Eukaryota</taxon>
        <taxon>Fungi</taxon>
        <taxon>Dikarya</taxon>
        <taxon>Basidiomycota</taxon>
        <taxon>Pucciniomycotina</taxon>
        <taxon>Pucciniomycetes</taxon>
        <taxon>Pucciniales</taxon>
        <taxon>Pucciniaceae</taxon>
        <taxon>Puccinia</taxon>
    </lineage>
</organism>
<gene>
    <name evidence="1" type="ORF">PSTG_16815</name>
</gene>
<evidence type="ECO:0000313" key="2">
    <source>
        <dbReference type="Proteomes" id="UP000054564"/>
    </source>
</evidence>
<sequence length="160" mass="18754">MGYEFCARGCKTCLHPRFTPRGGDALTFLLAPSGNSTASKNKRLTENIKDDLKAITLEYQKKIHLLALQHKIWTEILFEWIGIWTKVRGPDRFNNYCWYSPEARRLFSSKSVPPGKRMQQVGEEWRNLDDDEQLKYNNLDFINSLRQRMGFKPVENPKED</sequence>
<comment type="caution">
    <text evidence="1">The sequence shown here is derived from an EMBL/GenBank/DDBJ whole genome shotgun (WGS) entry which is preliminary data.</text>
</comment>
<evidence type="ECO:0000313" key="1">
    <source>
        <dbReference type="EMBL" id="KNE89722.1"/>
    </source>
</evidence>
<dbReference type="OrthoDB" id="2507299at2759"/>
<reference evidence="2" key="1">
    <citation type="submission" date="2014-03" db="EMBL/GenBank/DDBJ databases">
        <title>The Genome Sequence of Puccinia striiformis f. sp. tritici PST-78.</title>
        <authorList>
            <consortium name="The Broad Institute Genome Sequencing Platform"/>
            <person name="Cuomo C."/>
            <person name="Hulbert S."/>
            <person name="Chen X."/>
            <person name="Walker B."/>
            <person name="Young S.K."/>
            <person name="Zeng Q."/>
            <person name="Gargeya S."/>
            <person name="Fitzgerald M."/>
            <person name="Haas B."/>
            <person name="Abouelleil A."/>
            <person name="Alvarado L."/>
            <person name="Arachchi H.M."/>
            <person name="Berlin A.M."/>
            <person name="Chapman S.B."/>
            <person name="Goldberg J."/>
            <person name="Griggs A."/>
            <person name="Gujja S."/>
            <person name="Hansen M."/>
            <person name="Howarth C."/>
            <person name="Imamovic A."/>
            <person name="Larimer J."/>
            <person name="McCowan C."/>
            <person name="Montmayeur A."/>
            <person name="Murphy C."/>
            <person name="Neiman D."/>
            <person name="Pearson M."/>
            <person name="Priest M."/>
            <person name="Roberts A."/>
            <person name="Saif S."/>
            <person name="Shea T."/>
            <person name="Sisk P."/>
            <person name="Sykes S."/>
            <person name="Wortman J."/>
            <person name="Nusbaum C."/>
            <person name="Birren B."/>
        </authorList>
    </citation>
    <scope>NUCLEOTIDE SEQUENCE [LARGE SCALE GENOMIC DNA]</scope>
    <source>
        <strain evidence="2">race PST-78</strain>
    </source>
</reference>
<dbReference type="EMBL" id="AJIL01000302">
    <property type="protein sequence ID" value="KNE89722.1"/>
    <property type="molecule type" value="Genomic_DNA"/>
</dbReference>